<dbReference type="EMBL" id="PEWA01000001">
    <property type="protein sequence ID" value="PIU73866.1"/>
    <property type="molecule type" value="Genomic_DNA"/>
</dbReference>
<name>A0A2M7ATB6_9BACT</name>
<dbReference type="InterPro" id="IPR004477">
    <property type="entry name" value="ComEC_N"/>
</dbReference>
<dbReference type="AlphaFoldDB" id="A0A2M7ATB6"/>
<protein>
    <recommendedName>
        <fullName evidence="7">ComEC/Rec2-related protein domain-containing protein</fullName>
    </recommendedName>
</protein>
<evidence type="ECO:0000256" key="1">
    <source>
        <dbReference type="ARBA" id="ARBA00004651"/>
    </source>
</evidence>
<evidence type="ECO:0000259" key="7">
    <source>
        <dbReference type="Pfam" id="PF03772"/>
    </source>
</evidence>
<dbReference type="PANTHER" id="PTHR30619:SF7">
    <property type="entry name" value="BETA-LACTAMASE DOMAIN PROTEIN"/>
    <property type="match status" value="1"/>
</dbReference>
<evidence type="ECO:0000313" key="9">
    <source>
        <dbReference type="Proteomes" id="UP000231407"/>
    </source>
</evidence>
<evidence type="ECO:0000313" key="8">
    <source>
        <dbReference type="EMBL" id="PIU73866.1"/>
    </source>
</evidence>
<feature type="transmembrane region" description="Helical" evidence="6">
    <location>
        <begin position="202"/>
        <end position="225"/>
    </location>
</feature>
<keyword evidence="4 6" id="KW-1133">Transmembrane helix</keyword>
<gene>
    <name evidence="8" type="ORF">COS78_00025</name>
</gene>
<keyword evidence="3 6" id="KW-0812">Transmembrane</keyword>
<keyword evidence="2" id="KW-1003">Cell membrane</keyword>
<sequence length="303" mass="34693">MKHLKAKLIFEWCFSVGILWFLIYKFNDRQILIGYIRRSLPSEEGSMLAAMLWGSMEGISREFYSQMVESGLVHILVVSGSNMMIVVKGLVEVLASWLGRKKAIIIGITTGWWYTNLVGWQIPVIRAAIMVTFLYLAQILGRRHDWLRILWLTIIMMVAADPKVLSEVGFWLSFLSFAAVSFRPDEGVIKTTLRVTVWITPILAYKFGVISIISPLSNFLVLFLTGIITTLGMVANVLGIFIEVVGGVILWFIYPMLVYIKWVVTTLSTWEWGQIRISFNGWMLAGSYLIGMGWYWRKKTIDR</sequence>
<feature type="transmembrane region" description="Helical" evidence="6">
    <location>
        <begin position="71"/>
        <end position="98"/>
    </location>
</feature>
<keyword evidence="5 6" id="KW-0472">Membrane</keyword>
<reference evidence="9" key="1">
    <citation type="submission" date="2017-09" db="EMBL/GenBank/DDBJ databases">
        <title>Depth-based differentiation of microbial function through sediment-hosted aquifers and enrichment of novel symbionts in the deep terrestrial subsurface.</title>
        <authorList>
            <person name="Probst A.J."/>
            <person name="Ladd B."/>
            <person name="Jarett J.K."/>
            <person name="Geller-Mcgrath D.E."/>
            <person name="Sieber C.M.K."/>
            <person name="Emerson J.B."/>
            <person name="Anantharaman K."/>
            <person name="Thomas B.C."/>
            <person name="Malmstrom R."/>
            <person name="Stieglmeier M."/>
            <person name="Klingl A."/>
            <person name="Woyke T."/>
            <person name="Ryan C.M."/>
            <person name="Banfield J.F."/>
        </authorList>
    </citation>
    <scope>NUCLEOTIDE SEQUENCE [LARGE SCALE GENOMIC DNA]</scope>
</reference>
<proteinExistence type="predicted"/>
<comment type="caution">
    <text evidence="8">The sequence shown here is derived from an EMBL/GenBank/DDBJ whole genome shotgun (WGS) entry which is preliminary data.</text>
</comment>
<evidence type="ECO:0000256" key="5">
    <source>
        <dbReference type="ARBA" id="ARBA00023136"/>
    </source>
</evidence>
<feature type="domain" description="ComEC/Rec2-related protein" evidence="7">
    <location>
        <begin position="51"/>
        <end position="295"/>
    </location>
</feature>
<dbReference type="PANTHER" id="PTHR30619">
    <property type="entry name" value="DNA INTERNALIZATION/COMPETENCE PROTEIN COMEC/REC2"/>
    <property type="match status" value="1"/>
</dbReference>
<dbReference type="InterPro" id="IPR052159">
    <property type="entry name" value="Competence_DNA_uptake"/>
</dbReference>
<evidence type="ECO:0000256" key="6">
    <source>
        <dbReference type="SAM" id="Phobius"/>
    </source>
</evidence>
<evidence type="ECO:0000256" key="2">
    <source>
        <dbReference type="ARBA" id="ARBA00022475"/>
    </source>
</evidence>
<feature type="transmembrane region" description="Helical" evidence="6">
    <location>
        <begin position="149"/>
        <end position="182"/>
    </location>
</feature>
<accession>A0A2M7ATB6</accession>
<comment type="subcellular location">
    <subcellularLocation>
        <location evidence="1">Cell membrane</location>
        <topology evidence="1">Multi-pass membrane protein</topology>
    </subcellularLocation>
</comment>
<feature type="transmembrane region" description="Helical" evidence="6">
    <location>
        <begin position="6"/>
        <end position="24"/>
    </location>
</feature>
<evidence type="ECO:0000256" key="3">
    <source>
        <dbReference type="ARBA" id="ARBA00022692"/>
    </source>
</evidence>
<feature type="transmembrane region" description="Helical" evidence="6">
    <location>
        <begin position="118"/>
        <end position="137"/>
    </location>
</feature>
<feature type="transmembrane region" description="Helical" evidence="6">
    <location>
        <begin position="277"/>
        <end position="296"/>
    </location>
</feature>
<dbReference type="Pfam" id="PF03772">
    <property type="entry name" value="Competence"/>
    <property type="match status" value="1"/>
</dbReference>
<dbReference type="Proteomes" id="UP000231407">
    <property type="component" value="Unassembled WGS sequence"/>
</dbReference>
<evidence type="ECO:0000256" key="4">
    <source>
        <dbReference type="ARBA" id="ARBA00022989"/>
    </source>
</evidence>
<organism evidence="8 9">
    <name type="scientific">Candidatus Shapirobacteria bacterium CG06_land_8_20_14_3_00_40_12</name>
    <dbReference type="NCBI Taxonomy" id="1974881"/>
    <lineage>
        <taxon>Bacteria</taxon>
        <taxon>Candidatus Shapironibacteriota</taxon>
    </lineage>
</organism>
<dbReference type="GO" id="GO:0005886">
    <property type="term" value="C:plasma membrane"/>
    <property type="evidence" value="ECO:0007669"/>
    <property type="project" value="UniProtKB-SubCell"/>
</dbReference>
<dbReference type="NCBIfam" id="TIGR00360">
    <property type="entry name" value="ComEC_N-term"/>
    <property type="match status" value="1"/>
</dbReference>